<dbReference type="EMBL" id="CP002865">
    <property type="protein sequence ID" value="AEI37363.1"/>
    <property type="molecule type" value="Genomic_DNA"/>
</dbReference>
<dbReference type="CDD" id="cd01317">
    <property type="entry name" value="DHOase_IIa"/>
    <property type="match status" value="1"/>
</dbReference>
<dbReference type="InterPro" id="IPR050138">
    <property type="entry name" value="DHOase/Allantoinase_Hydrolase"/>
</dbReference>
<dbReference type="Pfam" id="PF12890">
    <property type="entry name" value="DHOase"/>
    <property type="match status" value="1"/>
</dbReference>
<reference evidence="3 4" key="1">
    <citation type="journal article" date="2011" name="J. Bacteriol.">
        <title>Genome sequence of the ethanol-producing Zymomonas mobilis subsp. pomaceae lectotype strain ATCC 29192.</title>
        <authorList>
            <person name="Kouvelis V.N."/>
            <person name="Davenport K.W."/>
            <person name="Brettin T.S."/>
            <person name="Bruce D."/>
            <person name="Detter C."/>
            <person name="Han C.S."/>
            <person name="Nolan M."/>
            <person name="Tapia R."/>
            <person name="Damoulaki A."/>
            <person name="Kyrpides N.C."/>
            <person name="Typas M.A."/>
            <person name="Pappas K.M."/>
        </authorList>
    </citation>
    <scope>NUCLEOTIDE SEQUENCE [LARGE SCALE GENOMIC DNA]</scope>
    <source>
        <strain evidence="4">ATCC 29192 / DSM 22645 / JCM 10191 / CCUG 17912 / NBRC 13757 / NCIMB 11200 / NRRL B-4491 / Barker I</strain>
    </source>
</reference>
<dbReference type="SUPFAM" id="SSF51338">
    <property type="entry name" value="Composite domain of metallo-dependent hydrolases"/>
    <property type="match status" value="1"/>
</dbReference>
<dbReference type="PANTHER" id="PTHR43668">
    <property type="entry name" value="ALLANTOINASE"/>
    <property type="match status" value="1"/>
</dbReference>
<gene>
    <name evidence="3" type="ordered locus">Zymop_0460</name>
</gene>
<dbReference type="GO" id="GO:0005737">
    <property type="term" value="C:cytoplasm"/>
    <property type="evidence" value="ECO:0007669"/>
    <property type="project" value="TreeGrafter"/>
</dbReference>
<keyword evidence="1" id="KW-0665">Pyrimidine biosynthesis</keyword>
<proteinExistence type="predicted"/>
<accession>F8EVF6</accession>
<dbReference type="InterPro" id="IPR011059">
    <property type="entry name" value="Metal-dep_hydrolase_composite"/>
</dbReference>
<dbReference type="GO" id="GO:0004151">
    <property type="term" value="F:dihydroorotase activity"/>
    <property type="evidence" value="ECO:0007669"/>
    <property type="project" value="InterPro"/>
</dbReference>
<dbReference type="GO" id="GO:0006145">
    <property type="term" value="P:purine nucleobase catabolic process"/>
    <property type="evidence" value="ECO:0007669"/>
    <property type="project" value="TreeGrafter"/>
</dbReference>
<dbReference type="STRING" id="579138.Zymop_0460"/>
<dbReference type="NCBIfam" id="TIGR00857">
    <property type="entry name" value="pyrC_multi"/>
    <property type="match status" value="1"/>
</dbReference>
<evidence type="ECO:0000313" key="3">
    <source>
        <dbReference type="EMBL" id="AEI37363.1"/>
    </source>
</evidence>
<dbReference type="eggNOG" id="COG0044">
    <property type="taxonomic scope" value="Bacteria"/>
</dbReference>
<dbReference type="GO" id="GO:0006221">
    <property type="term" value="P:pyrimidine nucleotide biosynthetic process"/>
    <property type="evidence" value="ECO:0007669"/>
    <property type="project" value="UniProtKB-KW"/>
</dbReference>
<organism evidence="3 4">
    <name type="scientific">Zymomonas mobilis subsp. pomaceae (strain ATCC 29192 / DSM 22645 / JCM 10191 / CCUG 17912 / NBRC 13757 / NCIMB 11200 / NRRL B-4491 / Barker I)</name>
    <dbReference type="NCBI Taxonomy" id="579138"/>
    <lineage>
        <taxon>Bacteria</taxon>
        <taxon>Pseudomonadati</taxon>
        <taxon>Pseudomonadota</taxon>
        <taxon>Alphaproteobacteria</taxon>
        <taxon>Sphingomonadales</taxon>
        <taxon>Zymomonadaceae</taxon>
        <taxon>Zymomonas</taxon>
    </lineage>
</organism>
<name>F8EVF6_ZYMMT</name>
<dbReference type="GO" id="GO:0046872">
    <property type="term" value="F:metal ion binding"/>
    <property type="evidence" value="ECO:0007669"/>
    <property type="project" value="InterPro"/>
</dbReference>
<evidence type="ECO:0000313" key="4">
    <source>
        <dbReference type="Proteomes" id="UP000000491"/>
    </source>
</evidence>
<dbReference type="RefSeq" id="WP_013933762.1">
    <property type="nucleotide sequence ID" value="NC_015709.1"/>
</dbReference>
<dbReference type="AlphaFoldDB" id="F8EVF6"/>
<feature type="domain" description="Dihydroorotase catalytic" evidence="2">
    <location>
        <begin position="68"/>
        <end position="222"/>
    </location>
</feature>
<dbReference type="HOGENOM" id="CLU_015572_1_0_5"/>
<dbReference type="InterPro" id="IPR024403">
    <property type="entry name" value="DHOase_cat"/>
</dbReference>
<dbReference type="PATRIC" id="fig|579138.3.peg.481"/>
<sequence length="408" mass="43135">MTLLAITNGRLIDPVTEKIVKGGILIKDRHIIAVGNIDTTKADEIMDAKGHYIAPAIVDIGVFAIDLPAFARGGITRAALMPDQSPPLDEAALVQRAAQAGKPHAWIYPLAAASRGLAGKELAEIGLMKMAGAKAVATGRQWIADSGLMYRLLNYARSLDLTVILHAEDGGLTAGCVATQGEVASHLGLQAAPAIAEAMAVARDLMLAEETGAKIHFSQLTTARSFELIRAAKKRGVKVTCGINPAYFLLSEKQIEGFRTFARLSPPLRSEEDRLASIEAVRDGTIDIFCSAHDPRGPEDKRLPFVDAQPGMAGAETLLATALTMVHQGVIDLARLANLLSGNAVKLLGCAGGRLAEGEEADLIIFDAEKSWKLDSAEMAAKAGNSPFDGETLQGQVLHTIKGGQVLL</sequence>
<dbReference type="InterPro" id="IPR004722">
    <property type="entry name" value="DHOase"/>
</dbReference>
<dbReference type="KEGG" id="zmp:Zymop_0460"/>
<dbReference type="Proteomes" id="UP000000491">
    <property type="component" value="Chromosome"/>
</dbReference>
<dbReference type="PANTHER" id="PTHR43668:SF2">
    <property type="entry name" value="ALLANTOINASE"/>
    <property type="match status" value="1"/>
</dbReference>
<evidence type="ECO:0000259" key="2">
    <source>
        <dbReference type="Pfam" id="PF12890"/>
    </source>
</evidence>
<evidence type="ECO:0000256" key="1">
    <source>
        <dbReference type="ARBA" id="ARBA00022975"/>
    </source>
</evidence>
<dbReference type="InterPro" id="IPR032466">
    <property type="entry name" value="Metal_Hydrolase"/>
</dbReference>
<dbReference type="SUPFAM" id="SSF51556">
    <property type="entry name" value="Metallo-dependent hydrolases"/>
    <property type="match status" value="1"/>
</dbReference>
<protein>
    <submittedName>
        <fullName evidence="3">Dihydroorotase, multifunctional complex type</fullName>
    </submittedName>
</protein>
<dbReference type="GO" id="GO:0004038">
    <property type="term" value="F:allantoinase activity"/>
    <property type="evidence" value="ECO:0007669"/>
    <property type="project" value="TreeGrafter"/>
</dbReference>
<dbReference type="Gene3D" id="3.20.20.140">
    <property type="entry name" value="Metal-dependent hydrolases"/>
    <property type="match status" value="1"/>
</dbReference>